<evidence type="ECO:0000313" key="7">
    <source>
        <dbReference type="EMBL" id="CAF3281115.1"/>
    </source>
</evidence>
<reference evidence="10" key="1">
    <citation type="submission" date="2021-02" db="EMBL/GenBank/DDBJ databases">
        <authorList>
            <person name="Nowell W R."/>
        </authorList>
    </citation>
    <scope>NUCLEOTIDE SEQUENCE</scope>
</reference>
<evidence type="ECO:0000313" key="16">
    <source>
        <dbReference type="EMBL" id="CAF4727019.1"/>
    </source>
</evidence>
<dbReference type="EMBL" id="CAJNYV010000616">
    <property type="protein sequence ID" value="CAF3371239.1"/>
    <property type="molecule type" value="Genomic_DNA"/>
</dbReference>
<evidence type="ECO:0000313" key="12">
    <source>
        <dbReference type="EMBL" id="CAF4360591.1"/>
    </source>
</evidence>
<dbReference type="PANTHER" id="PTHR46641:SF2">
    <property type="entry name" value="FMRFAMIDE RECEPTOR"/>
    <property type="match status" value="1"/>
</dbReference>
<dbReference type="EMBL" id="CAJOBQ010001328">
    <property type="protein sequence ID" value="CAF4477657.1"/>
    <property type="molecule type" value="Genomic_DNA"/>
</dbReference>
<keyword evidence="2 5" id="KW-0812">Transmembrane</keyword>
<protein>
    <recommendedName>
        <fullName evidence="6">G-protein coupled receptors family 1 profile domain-containing protein</fullName>
    </recommendedName>
</protein>
<dbReference type="EMBL" id="CAJOBS010001404">
    <property type="protein sequence ID" value="CAF4727019.1"/>
    <property type="molecule type" value="Genomic_DNA"/>
</dbReference>
<organism evidence="10 17">
    <name type="scientific">Rotaria socialis</name>
    <dbReference type="NCBI Taxonomy" id="392032"/>
    <lineage>
        <taxon>Eukaryota</taxon>
        <taxon>Metazoa</taxon>
        <taxon>Spiralia</taxon>
        <taxon>Gnathifera</taxon>
        <taxon>Rotifera</taxon>
        <taxon>Eurotatoria</taxon>
        <taxon>Bdelloidea</taxon>
        <taxon>Philodinida</taxon>
        <taxon>Philodinidae</taxon>
        <taxon>Rotaria</taxon>
    </lineage>
</organism>
<dbReference type="InterPro" id="IPR017452">
    <property type="entry name" value="GPCR_Rhodpsn_7TM"/>
</dbReference>
<dbReference type="AlphaFoldDB" id="A0A818CRX0"/>
<evidence type="ECO:0000259" key="6">
    <source>
        <dbReference type="PROSITE" id="PS50262"/>
    </source>
</evidence>
<dbReference type="SUPFAM" id="SSF81321">
    <property type="entry name" value="Family A G protein-coupled receptor-like"/>
    <property type="match status" value="1"/>
</dbReference>
<feature type="transmembrane region" description="Helical" evidence="5">
    <location>
        <begin position="97"/>
        <end position="120"/>
    </location>
</feature>
<feature type="transmembrane region" description="Helical" evidence="5">
    <location>
        <begin position="55"/>
        <end position="77"/>
    </location>
</feature>
<accession>A0A818CRX0</accession>
<dbReference type="GO" id="GO:0016020">
    <property type="term" value="C:membrane"/>
    <property type="evidence" value="ECO:0007669"/>
    <property type="project" value="UniProtKB-SubCell"/>
</dbReference>
<sequence length="248" mass="28614">MFSSNSTVLIAIWNNASSKINCYFSIFLFIFGIIGNVLNALVLSRSSLHSNSCAWLFLISSIFNIISILSGLATRILSGWMILLTDRIEWLCKLRVFTLLTSRTIASWLIVLATLDRWLLSCKEVHYRRKSKLKNAKRGMLLIFVMSSLLYSPIFHCYQANLNNAPLKCYSKTINCRIFADQVYTFITILIPLTLMMIFGFLTLSNIRKMHRRAQMLLLPRSSQTTISTEHQHRLRSIDRHLLIMLLT</sequence>
<dbReference type="Proteomes" id="UP000663865">
    <property type="component" value="Unassembled WGS sequence"/>
</dbReference>
<dbReference type="Proteomes" id="UP000663862">
    <property type="component" value="Unassembled WGS sequence"/>
</dbReference>
<keyword evidence="3 5" id="KW-1133">Transmembrane helix</keyword>
<feature type="transmembrane region" description="Helical" evidence="5">
    <location>
        <begin position="141"/>
        <end position="162"/>
    </location>
</feature>
<dbReference type="EMBL" id="CAJOBR010000776">
    <property type="protein sequence ID" value="CAF4545662.1"/>
    <property type="molecule type" value="Genomic_DNA"/>
</dbReference>
<dbReference type="EMBL" id="CAJNYT010000993">
    <property type="protein sequence ID" value="CAF3388773.1"/>
    <property type="molecule type" value="Genomic_DNA"/>
</dbReference>
<dbReference type="Proteomes" id="UP000663873">
    <property type="component" value="Unassembled WGS sequence"/>
</dbReference>
<dbReference type="Proteomes" id="UP000663848">
    <property type="component" value="Unassembled WGS sequence"/>
</dbReference>
<keyword evidence="4 5" id="KW-0472">Membrane</keyword>
<dbReference type="InterPro" id="IPR052954">
    <property type="entry name" value="GPCR-Ligand_Int"/>
</dbReference>
<dbReference type="EMBL" id="CAJOBP010002542">
    <property type="protein sequence ID" value="CAF4360591.1"/>
    <property type="molecule type" value="Genomic_DNA"/>
</dbReference>
<evidence type="ECO:0000256" key="3">
    <source>
        <dbReference type="ARBA" id="ARBA00022989"/>
    </source>
</evidence>
<evidence type="ECO:0000256" key="1">
    <source>
        <dbReference type="ARBA" id="ARBA00004370"/>
    </source>
</evidence>
<comment type="subcellular location">
    <subcellularLocation>
        <location evidence="1">Membrane</location>
    </subcellularLocation>
</comment>
<dbReference type="EMBL" id="CAJOBO010001387">
    <property type="protein sequence ID" value="CAF4372669.1"/>
    <property type="molecule type" value="Genomic_DNA"/>
</dbReference>
<evidence type="ECO:0000313" key="9">
    <source>
        <dbReference type="EMBL" id="CAF3388773.1"/>
    </source>
</evidence>
<dbReference type="Pfam" id="PF00001">
    <property type="entry name" value="7tm_1"/>
    <property type="match status" value="1"/>
</dbReference>
<name>A0A818CRX0_9BILA</name>
<evidence type="ECO:0000256" key="4">
    <source>
        <dbReference type="ARBA" id="ARBA00023136"/>
    </source>
</evidence>
<evidence type="ECO:0000313" key="8">
    <source>
        <dbReference type="EMBL" id="CAF3371239.1"/>
    </source>
</evidence>
<evidence type="ECO:0000256" key="2">
    <source>
        <dbReference type="ARBA" id="ARBA00022692"/>
    </source>
</evidence>
<dbReference type="Proteomes" id="UP000663838">
    <property type="component" value="Unassembled WGS sequence"/>
</dbReference>
<evidence type="ECO:0000313" key="17">
    <source>
        <dbReference type="Proteomes" id="UP000663825"/>
    </source>
</evidence>
<dbReference type="OrthoDB" id="10001116at2759"/>
<feature type="transmembrane region" description="Helical" evidence="5">
    <location>
        <begin position="182"/>
        <end position="204"/>
    </location>
</feature>
<proteinExistence type="predicted"/>
<feature type="transmembrane region" description="Helical" evidence="5">
    <location>
        <begin position="23"/>
        <end position="43"/>
    </location>
</feature>
<dbReference type="EMBL" id="CAJNXB010005666">
    <property type="protein sequence ID" value="CAF3437064.1"/>
    <property type="molecule type" value="Genomic_DNA"/>
</dbReference>
<evidence type="ECO:0000313" key="13">
    <source>
        <dbReference type="EMBL" id="CAF4372669.1"/>
    </source>
</evidence>
<dbReference type="Proteomes" id="UP000663851">
    <property type="component" value="Unassembled WGS sequence"/>
</dbReference>
<evidence type="ECO:0000313" key="14">
    <source>
        <dbReference type="EMBL" id="CAF4477657.1"/>
    </source>
</evidence>
<evidence type="ECO:0000313" key="15">
    <source>
        <dbReference type="EMBL" id="CAF4545662.1"/>
    </source>
</evidence>
<dbReference type="Proteomes" id="UP000663825">
    <property type="component" value="Unassembled WGS sequence"/>
</dbReference>
<comment type="caution">
    <text evidence="10">The sequence shown here is derived from an EMBL/GenBank/DDBJ whole genome shotgun (WGS) entry which is preliminary data.</text>
</comment>
<dbReference type="InterPro" id="IPR000276">
    <property type="entry name" value="GPCR_Rhodpsn"/>
</dbReference>
<evidence type="ECO:0000256" key="5">
    <source>
        <dbReference type="SAM" id="Phobius"/>
    </source>
</evidence>
<dbReference type="GO" id="GO:0004930">
    <property type="term" value="F:G protein-coupled receptor activity"/>
    <property type="evidence" value="ECO:0007669"/>
    <property type="project" value="InterPro"/>
</dbReference>
<dbReference type="PANTHER" id="PTHR46641">
    <property type="entry name" value="FMRFAMIDE RECEPTOR-RELATED"/>
    <property type="match status" value="1"/>
</dbReference>
<gene>
    <name evidence="11" type="ORF">FME351_LOCUS25584</name>
    <name evidence="9" type="ORF">GRG538_LOCUS8911</name>
    <name evidence="13" type="ORF">HFQ381_LOCUS18169</name>
    <name evidence="8" type="ORF">KIK155_LOCUS5420</name>
    <name evidence="7" type="ORF">LUA448_LOCUS6545</name>
    <name evidence="15" type="ORF">QYT958_LOCUS7929</name>
    <name evidence="10" type="ORF">TIS948_LOCUS30855</name>
    <name evidence="16" type="ORF">TOA249_LOCUS18649</name>
    <name evidence="14" type="ORF">TSG867_LOCUS19193</name>
    <name evidence="12" type="ORF">UJA718_LOCUS16418</name>
</gene>
<evidence type="ECO:0000313" key="11">
    <source>
        <dbReference type="EMBL" id="CAF3669072.1"/>
    </source>
</evidence>
<keyword evidence="18" id="KW-1185">Reference proteome</keyword>
<evidence type="ECO:0000313" key="18">
    <source>
        <dbReference type="Proteomes" id="UP000663873"/>
    </source>
</evidence>
<dbReference type="Proteomes" id="UP000663872">
    <property type="component" value="Unassembled WGS sequence"/>
</dbReference>
<evidence type="ECO:0000313" key="10">
    <source>
        <dbReference type="EMBL" id="CAF3437064.1"/>
    </source>
</evidence>
<dbReference type="Proteomes" id="UP000663869">
    <property type="component" value="Unassembled WGS sequence"/>
</dbReference>
<dbReference type="PROSITE" id="PS50262">
    <property type="entry name" value="G_PROTEIN_RECEP_F1_2"/>
    <property type="match status" value="1"/>
</dbReference>
<dbReference type="Proteomes" id="UP000663833">
    <property type="component" value="Unassembled WGS sequence"/>
</dbReference>
<dbReference type="EMBL" id="CAJNYU010003365">
    <property type="protein sequence ID" value="CAF3669072.1"/>
    <property type="molecule type" value="Genomic_DNA"/>
</dbReference>
<dbReference type="EMBL" id="CAJNYD010000624">
    <property type="protein sequence ID" value="CAF3281115.1"/>
    <property type="molecule type" value="Genomic_DNA"/>
</dbReference>
<dbReference type="Gene3D" id="1.20.1070.10">
    <property type="entry name" value="Rhodopsin 7-helix transmembrane proteins"/>
    <property type="match status" value="1"/>
</dbReference>
<feature type="domain" description="G-protein coupled receptors family 1 profile" evidence="6">
    <location>
        <begin position="35"/>
        <end position="248"/>
    </location>
</feature>